<protein>
    <submittedName>
        <fullName evidence="1">Uncharacterized protein</fullName>
    </submittedName>
</protein>
<accession>A0A0A9BZI3</accession>
<evidence type="ECO:0000313" key="1">
    <source>
        <dbReference type="EMBL" id="JAD68726.1"/>
    </source>
</evidence>
<organism evidence="1">
    <name type="scientific">Arundo donax</name>
    <name type="common">Giant reed</name>
    <name type="synonym">Donax arundinaceus</name>
    <dbReference type="NCBI Taxonomy" id="35708"/>
    <lineage>
        <taxon>Eukaryota</taxon>
        <taxon>Viridiplantae</taxon>
        <taxon>Streptophyta</taxon>
        <taxon>Embryophyta</taxon>
        <taxon>Tracheophyta</taxon>
        <taxon>Spermatophyta</taxon>
        <taxon>Magnoliopsida</taxon>
        <taxon>Liliopsida</taxon>
        <taxon>Poales</taxon>
        <taxon>Poaceae</taxon>
        <taxon>PACMAD clade</taxon>
        <taxon>Arundinoideae</taxon>
        <taxon>Arundineae</taxon>
        <taxon>Arundo</taxon>
    </lineage>
</organism>
<proteinExistence type="predicted"/>
<sequence>MEFYMVCYGCEPWKGCLRSCNGYYSIPGPNWEQLDLI</sequence>
<reference evidence="1" key="1">
    <citation type="submission" date="2014-09" db="EMBL/GenBank/DDBJ databases">
        <authorList>
            <person name="Magalhaes I.L.F."/>
            <person name="Oliveira U."/>
            <person name="Santos F.R."/>
            <person name="Vidigal T.H.D.A."/>
            <person name="Brescovit A.D."/>
            <person name="Santos A.J."/>
        </authorList>
    </citation>
    <scope>NUCLEOTIDE SEQUENCE</scope>
    <source>
        <tissue evidence="1">Shoot tissue taken approximately 20 cm above the soil surface</tissue>
    </source>
</reference>
<dbReference type="AlphaFoldDB" id="A0A0A9BZI3"/>
<name>A0A0A9BZI3_ARUDO</name>
<reference evidence="1" key="2">
    <citation type="journal article" date="2015" name="Data Brief">
        <title>Shoot transcriptome of the giant reed, Arundo donax.</title>
        <authorList>
            <person name="Barrero R.A."/>
            <person name="Guerrero F.D."/>
            <person name="Moolhuijzen P."/>
            <person name="Goolsby J.A."/>
            <person name="Tidwell J."/>
            <person name="Bellgard S.E."/>
            <person name="Bellgard M.I."/>
        </authorList>
    </citation>
    <scope>NUCLEOTIDE SEQUENCE</scope>
    <source>
        <tissue evidence="1">Shoot tissue taken approximately 20 cm above the soil surface</tissue>
    </source>
</reference>
<dbReference type="EMBL" id="GBRH01229169">
    <property type="protein sequence ID" value="JAD68726.1"/>
    <property type="molecule type" value="Transcribed_RNA"/>
</dbReference>